<reference evidence="2" key="1">
    <citation type="submission" date="2021-01" db="EMBL/GenBank/DDBJ databases">
        <authorList>
            <person name="Corre E."/>
            <person name="Pelletier E."/>
            <person name="Niang G."/>
            <person name="Scheremetjew M."/>
            <person name="Finn R."/>
            <person name="Kale V."/>
            <person name="Holt S."/>
            <person name="Cochrane G."/>
            <person name="Meng A."/>
            <person name="Brown T."/>
            <person name="Cohen L."/>
        </authorList>
    </citation>
    <scope>NUCLEOTIDE SEQUENCE</scope>
    <source>
        <strain evidence="2">CCMP1661</strain>
    </source>
</reference>
<accession>A0A7S2US85</accession>
<dbReference type="InterPro" id="IPR001650">
    <property type="entry name" value="Helicase_C-like"/>
</dbReference>
<feature type="domain" description="Helicase C-terminal" evidence="1">
    <location>
        <begin position="48"/>
        <end position="199"/>
    </location>
</feature>
<dbReference type="AlphaFoldDB" id="A0A7S2US85"/>
<protein>
    <recommendedName>
        <fullName evidence="1">Helicase C-terminal domain-containing protein</fullName>
    </recommendedName>
</protein>
<dbReference type="SMART" id="SM00490">
    <property type="entry name" value="HELICc"/>
    <property type="match status" value="1"/>
</dbReference>
<organism evidence="2">
    <name type="scientific">Fibrocapsa japonica</name>
    <dbReference type="NCBI Taxonomy" id="94617"/>
    <lineage>
        <taxon>Eukaryota</taxon>
        <taxon>Sar</taxon>
        <taxon>Stramenopiles</taxon>
        <taxon>Ochrophyta</taxon>
        <taxon>Raphidophyceae</taxon>
        <taxon>Chattonellales</taxon>
        <taxon>Chattonellaceae</taxon>
        <taxon>Fibrocapsa</taxon>
    </lineage>
</organism>
<dbReference type="InterPro" id="IPR027417">
    <property type="entry name" value="P-loop_NTPase"/>
</dbReference>
<evidence type="ECO:0000313" key="2">
    <source>
        <dbReference type="EMBL" id="CAD9857702.1"/>
    </source>
</evidence>
<proteinExistence type="predicted"/>
<evidence type="ECO:0000259" key="1">
    <source>
        <dbReference type="PROSITE" id="PS51194"/>
    </source>
</evidence>
<dbReference type="EMBL" id="HBHR01000655">
    <property type="protein sequence ID" value="CAD9857702.1"/>
    <property type="molecule type" value="Transcribed_RNA"/>
</dbReference>
<sequence>MAVLSAVAKAADILKPQTALVFICGEFGKKIVKQKVATPRKAAKTAKSKKQSYAKRKGLFQNKKAVAEVKDNSISARQACKTLGQLGIKAMPLHVVLGLELNAKEDDEDAEVPPFLVTFEGSARGLHFDNIDVVFVIGRPASAASYLHLAGRVGRASTVDGKVVIRPGTVVSLCTKGSATELNKWTKQVGGTDLEELIL</sequence>
<name>A0A7S2US85_9STRA</name>
<dbReference type="Gene3D" id="3.40.50.300">
    <property type="entry name" value="P-loop containing nucleotide triphosphate hydrolases"/>
    <property type="match status" value="1"/>
</dbReference>
<dbReference type="Pfam" id="PF00271">
    <property type="entry name" value="Helicase_C"/>
    <property type="match status" value="1"/>
</dbReference>
<dbReference type="SUPFAM" id="SSF52540">
    <property type="entry name" value="P-loop containing nucleoside triphosphate hydrolases"/>
    <property type="match status" value="1"/>
</dbReference>
<dbReference type="PROSITE" id="PS51194">
    <property type="entry name" value="HELICASE_CTER"/>
    <property type="match status" value="1"/>
</dbReference>
<gene>
    <name evidence="2" type="ORF">FJAP1339_LOCUS201</name>
</gene>